<keyword evidence="2" id="KW-1185">Reference proteome</keyword>
<dbReference type="EMBL" id="JAEUBF010001267">
    <property type="protein sequence ID" value="KAH3671778.1"/>
    <property type="molecule type" value="Genomic_DNA"/>
</dbReference>
<comment type="caution">
    <text evidence="1">The sequence shown here is derived from an EMBL/GenBank/DDBJ whole genome shotgun (WGS) entry which is preliminary data.</text>
</comment>
<reference evidence="1" key="1">
    <citation type="journal article" date="2021" name="Open Biol.">
        <title>Shared evolutionary footprints suggest mitochondrial oxidative damage underlies multiple complex I losses in fungi.</title>
        <authorList>
            <person name="Schikora-Tamarit M.A."/>
            <person name="Marcet-Houben M."/>
            <person name="Nosek J."/>
            <person name="Gabaldon T."/>
        </authorList>
    </citation>
    <scope>NUCLEOTIDE SEQUENCE</scope>
    <source>
        <strain evidence="1">CBS6341</strain>
    </source>
</reference>
<accession>A0A9P8T9W6</accession>
<evidence type="ECO:0000313" key="1">
    <source>
        <dbReference type="EMBL" id="KAH3671778.1"/>
    </source>
</evidence>
<reference evidence="1" key="2">
    <citation type="submission" date="2021-01" db="EMBL/GenBank/DDBJ databases">
        <authorList>
            <person name="Schikora-Tamarit M.A."/>
        </authorList>
    </citation>
    <scope>NUCLEOTIDE SEQUENCE</scope>
    <source>
        <strain evidence="1">CBS6341</strain>
    </source>
</reference>
<organism evidence="1 2">
    <name type="scientific">Wickerhamomyces mucosus</name>
    <dbReference type="NCBI Taxonomy" id="1378264"/>
    <lineage>
        <taxon>Eukaryota</taxon>
        <taxon>Fungi</taxon>
        <taxon>Dikarya</taxon>
        <taxon>Ascomycota</taxon>
        <taxon>Saccharomycotina</taxon>
        <taxon>Saccharomycetes</taxon>
        <taxon>Phaffomycetales</taxon>
        <taxon>Wickerhamomycetaceae</taxon>
        <taxon>Wickerhamomyces</taxon>
    </lineage>
</organism>
<sequence length="95" mass="10728">MIELSNFNFEIINSKVLSGFESFNLINDNFASLYLPLEIKYLEDSGTIINPNNPKIAIPTQQHNGIIQHKSLLGNLAFVRYTVIEPNNIPLTILI</sequence>
<dbReference type="AlphaFoldDB" id="A0A9P8T9W6"/>
<gene>
    <name evidence="1" type="ORF">WICMUC_004569</name>
</gene>
<proteinExistence type="predicted"/>
<protein>
    <submittedName>
        <fullName evidence="1">Uncharacterized protein</fullName>
    </submittedName>
</protein>
<dbReference type="Proteomes" id="UP000769528">
    <property type="component" value="Unassembled WGS sequence"/>
</dbReference>
<name>A0A9P8T9W6_9ASCO</name>
<evidence type="ECO:0000313" key="2">
    <source>
        <dbReference type="Proteomes" id="UP000769528"/>
    </source>
</evidence>